<dbReference type="AlphaFoldDB" id="A0AAU9UI66"/>
<evidence type="ECO:0000313" key="2">
    <source>
        <dbReference type="Proteomes" id="UP001153954"/>
    </source>
</evidence>
<dbReference type="EMBL" id="CAKOGL010000018">
    <property type="protein sequence ID" value="CAH2097395.1"/>
    <property type="molecule type" value="Genomic_DNA"/>
</dbReference>
<gene>
    <name evidence="1" type="ORF">EEDITHA_LOCUS12624</name>
</gene>
<keyword evidence="2" id="KW-1185">Reference proteome</keyword>
<comment type="caution">
    <text evidence="1">The sequence shown here is derived from an EMBL/GenBank/DDBJ whole genome shotgun (WGS) entry which is preliminary data.</text>
</comment>
<organism evidence="1 2">
    <name type="scientific">Euphydryas editha</name>
    <name type="common">Edith's checkerspot</name>
    <dbReference type="NCBI Taxonomy" id="104508"/>
    <lineage>
        <taxon>Eukaryota</taxon>
        <taxon>Metazoa</taxon>
        <taxon>Ecdysozoa</taxon>
        <taxon>Arthropoda</taxon>
        <taxon>Hexapoda</taxon>
        <taxon>Insecta</taxon>
        <taxon>Pterygota</taxon>
        <taxon>Neoptera</taxon>
        <taxon>Endopterygota</taxon>
        <taxon>Lepidoptera</taxon>
        <taxon>Glossata</taxon>
        <taxon>Ditrysia</taxon>
        <taxon>Papilionoidea</taxon>
        <taxon>Nymphalidae</taxon>
        <taxon>Nymphalinae</taxon>
        <taxon>Euphydryas</taxon>
    </lineage>
</organism>
<name>A0AAU9UI66_EUPED</name>
<accession>A0AAU9UI66</accession>
<proteinExistence type="predicted"/>
<sequence length="136" mass="15931">MPPRQTYPPEKFSSAMEATRNGMLIERLAERLELLKVHYKIGSIYVSQKTQEKWVPFLNKAKEAALMDCCQKLTKCGFPSKTDNLLNTVQGIVKAKTRKKWLKSFFRRNSSLSIRTAEEISKRRAVITREYIKKWF</sequence>
<dbReference type="Proteomes" id="UP001153954">
    <property type="component" value="Unassembled WGS sequence"/>
</dbReference>
<reference evidence="1" key="1">
    <citation type="submission" date="2022-03" db="EMBL/GenBank/DDBJ databases">
        <authorList>
            <person name="Tunstrom K."/>
        </authorList>
    </citation>
    <scope>NUCLEOTIDE SEQUENCE</scope>
</reference>
<evidence type="ECO:0000313" key="1">
    <source>
        <dbReference type="EMBL" id="CAH2097395.1"/>
    </source>
</evidence>
<protein>
    <submittedName>
        <fullName evidence="1">Uncharacterized protein</fullName>
    </submittedName>
</protein>